<dbReference type="InterPro" id="IPR008928">
    <property type="entry name" value="6-hairpin_glycosidase_sf"/>
</dbReference>
<reference evidence="3" key="1">
    <citation type="submission" date="2017-09" db="EMBL/GenBank/DDBJ databases">
        <authorList>
            <person name="Varghese N."/>
            <person name="Submissions S."/>
        </authorList>
    </citation>
    <scope>NUCLEOTIDE SEQUENCE [LARGE SCALE GENOMIC DNA]</scope>
    <source>
        <strain evidence="3">DSM 29961</strain>
    </source>
</reference>
<dbReference type="EMBL" id="OCNH01000002">
    <property type="protein sequence ID" value="SOD90279.1"/>
    <property type="molecule type" value="Genomic_DNA"/>
</dbReference>
<evidence type="ECO:0008006" key="4">
    <source>
        <dbReference type="Google" id="ProtNLM"/>
    </source>
</evidence>
<organism evidence="2 3">
    <name type="scientific">Spirosoma fluviale</name>
    <dbReference type="NCBI Taxonomy" id="1597977"/>
    <lineage>
        <taxon>Bacteria</taxon>
        <taxon>Pseudomonadati</taxon>
        <taxon>Bacteroidota</taxon>
        <taxon>Cytophagia</taxon>
        <taxon>Cytophagales</taxon>
        <taxon>Cytophagaceae</taxon>
        <taxon>Spirosoma</taxon>
    </lineage>
</organism>
<sequence length="511" mass="57644">MAYDEEYGVLIFLCVFSAATADRLRVHYLYFMNRRTFIKQSAGASAGLMVGQSLWAAPAADFPVVRTAAAQRNFTSSAVEQTIQRMHKTIRDPELAWLFENCFPNTLDTTVQVSTGNGQPDTFVITGDIDAMWLRDSTAQVWPYLPLIKQDKPLQQLIAGVIRRQSLCIRRDPYANAFYADANKEGEWKKDVTAMKPGLHERKWELDSLCYAIRLGYHYWKTTGDTSPFDADWLQAMQLVLQTCREQQRKTGRGPYKFSRETSWSTDTVPGDGYGNPTRPIGLINSIFRPSDDATVFPFYVPSNWFAVVSLRQLATMVEQIKPTATAAGTALSADCRALADEVERALKQYAIYTHPKYGKMYAMEVDGYGNHLLQDDANVPNLLALPYLGAMPASDPIYKNTRRFVLSPDNPYFFKGKAAEGVGSPHTLVNNIWTMSLTMRALTSTDDQEILAQLRLLKKTHAGTGFMHESFNQDDPAKFTRKWFAWANTLFGELILKVANERPQLLSKVL</sequence>
<dbReference type="SMART" id="SM01149">
    <property type="entry name" value="DUF1237"/>
    <property type="match status" value="1"/>
</dbReference>
<dbReference type="InterPro" id="IPR008313">
    <property type="entry name" value="GH125"/>
</dbReference>
<protein>
    <recommendedName>
        <fullName evidence="4">Tat (Twin-arginine translocation) pathway signal sequence</fullName>
    </recommendedName>
</protein>
<dbReference type="PANTHER" id="PTHR31047">
    <property type="entry name" value="MEIOTICALLY UP-REGULATED GENE 157 PROTEIN"/>
    <property type="match status" value="1"/>
</dbReference>
<accession>A0A286G558</accession>
<dbReference type="SUPFAM" id="SSF48208">
    <property type="entry name" value="Six-hairpin glycosidases"/>
    <property type="match status" value="1"/>
</dbReference>
<dbReference type="PANTHER" id="PTHR31047:SF0">
    <property type="entry name" value="MEIOTICALLY UP-REGULATED GENE 157 PROTEIN"/>
    <property type="match status" value="1"/>
</dbReference>
<dbReference type="PROSITE" id="PS51318">
    <property type="entry name" value="TAT"/>
    <property type="match status" value="1"/>
</dbReference>
<dbReference type="AlphaFoldDB" id="A0A286G558"/>
<keyword evidence="3" id="KW-1185">Reference proteome</keyword>
<dbReference type="Pfam" id="PF06824">
    <property type="entry name" value="Glyco_hydro_125"/>
    <property type="match status" value="1"/>
</dbReference>
<dbReference type="Gene3D" id="1.50.10.10">
    <property type="match status" value="1"/>
</dbReference>
<evidence type="ECO:0000313" key="3">
    <source>
        <dbReference type="Proteomes" id="UP000219452"/>
    </source>
</evidence>
<dbReference type="PIRSF" id="PIRSF028846">
    <property type="entry name" value="UCP028846"/>
    <property type="match status" value="1"/>
</dbReference>
<evidence type="ECO:0000256" key="1">
    <source>
        <dbReference type="SAM" id="MobiDB-lite"/>
    </source>
</evidence>
<feature type="region of interest" description="Disordered" evidence="1">
    <location>
        <begin position="252"/>
        <end position="271"/>
    </location>
</feature>
<proteinExistence type="predicted"/>
<gene>
    <name evidence="2" type="ORF">SAMN06269250_3361</name>
</gene>
<dbReference type="InterPro" id="IPR006311">
    <property type="entry name" value="TAT_signal"/>
</dbReference>
<name>A0A286G558_9BACT</name>
<dbReference type="InterPro" id="IPR012341">
    <property type="entry name" value="6hp_glycosidase-like_sf"/>
</dbReference>
<dbReference type="GO" id="GO:0005975">
    <property type="term" value="P:carbohydrate metabolic process"/>
    <property type="evidence" value="ECO:0007669"/>
    <property type="project" value="InterPro"/>
</dbReference>
<evidence type="ECO:0000313" key="2">
    <source>
        <dbReference type="EMBL" id="SOD90279.1"/>
    </source>
</evidence>
<dbReference type="Proteomes" id="UP000219452">
    <property type="component" value="Unassembled WGS sequence"/>
</dbReference>